<evidence type="ECO:0000313" key="2">
    <source>
        <dbReference type="Proteomes" id="UP000530660"/>
    </source>
</evidence>
<evidence type="ECO:0000313" key="1">
    <source>
        <dbReference type="EMBL" id="KAF6001822.1"/>
    </source>
</evidence>
<sequence>METRSRFRSIPSLCTRVWETVLDTDVGTHAGPLEGLCRLVLEVAMEALANQWSGFIDDDDGRVPGTEPVWSSACALVTVPVRTGRCISMEILARECDALMEMGITGDERADEWPPRGRCCKTSNEPWRCATIGAAGE</sequence>
<organism evidence="1 2">
    <name type="scientific">Cyanidiococcus yangmingshanensis</name>
    <dbReference type="NCBI Taxonomy" id="2690220"/>
    <lineage>
        <taxon>Eukaryota</taxon>
        <taxon>Rhodophyta</taxon>
        <taxon>Bangiophyceae</taxon>
        <taxon>Cyanidiales</taxon>
        <taxon>Cyanidiaceae</taxon>
        <taxon>Cyanidiococcus</taxon>
    </lineage>
</organism>
<gene>
    <name evidence="1" type="ORF">F1559_003889</name>
</gene>
<dbReference type="AlphaFoldDB" id="A0A7J7IFD2"/>
<keyword evidence="2" id="KW-1185">Reference proteome</keyword>
<reference evidence="1 2" key="1">
    <citation type="journal article" date="2020" name="J. Phycol.">
        <title>Comparative genome analysis reveals Cyanidiococcus gen. nov., a new extremophilic red algal genus sister to Cyanidioschyzon (Cyanidioschyzonaceae, Rhodophyta).</title>
        <authorList>
            <person name="Liu S.-L."/>
            <person name="Chiang Y.-R."/>
            <person name="Yoon H.S."/>
            <person name="Fu H.-Y."/>
        </authorList>
    </citation>
    <scope>NUCLEOTIDE SEQUENCE [LARGE SCALE GENOMIC DNA]</scope>
    <source>
        <strain evidence="1 2">THAL066</strain>
    </source>
</reference>
<protein>
    <submittedName>
        <fullName evidence="1">Uncharacterized protein</fullName>
    </submittedName>
</protein>
<accession>A0A7J7IFD2</accession>
<name>A0A7J7IFD2_9RHOD</name>
<dbReference type="EMBL" id="VWRR01000013">
    <property type="protein sequence ID" value="KAF6001822.1"/>
    <property type="molecule type" value="Genomic_DNA"/>
</dbReference>
<dbReference type="Proteomes" id="UP000530660">
    <property type="component" value="Unassembled WGS sequence"/>
</dbReference>
<comment type="caution">
    <text evidence="1">The sequence shown here is derived from an EMBL/GenBank/DDBJ whole genome shotgun (WGS) entry which is preliminary data.</text>
</comment>
<proteinExistence type="predicted"/>